<dbReference type="Proteomes" id="UP001345013">
    <property type="component" value="Unassembled WGS sequence"/>
</dbReference>
<dbReference type="EMBL" id="JAVRRG010000005">
    <property type="protein sequence ID" value="KAK5100939.1"/>
    <property type="molecule type" value="Genomic_DNA"/>
</dbReference>
<evidence type="ECO:0000313" key="4">
    <source>
        <dbReference type="Proteomes" id="UP001345013"/>
    </source>
</evidence>
<protein>
    <recommendedName>
        <fullName evidence="2">Clr5 domain-containing protein</fullName>
    </recommendedName>
</protein>
<reference evidence="3 4" key="1">
    <citation type="submission" date="2023-08" db="EMBL/GenBank/DDBJ databases">
        <title>Black Yeasts Isolated from many extreme environments.</title>
        <authorList>
            <person name="Coleine C."/>
            <person name="Stajich J.E."/>
            <person name="Selbmann L."/>
        </authorList>
    </citation>
    <scope>NUCLEOTIDE SEQUENCE [LARGE SCALE GENOMIC DNA]</scope>
    <source>
        <strain evidence="3 4">CCFEE 5885</strain>
    </source>
</reference>
<keyword evidence="4" id="KW-1185">Reference proteome</keyword>
<proteinExistence type="predicted"/>
<name>A0ABR0KPP3_9EURO</name>
<gene>
    <name evidence="3" type="ORF">LTR24_000787</name>
</gene>
<feature type="domain" description="Clr5" evidence="2">
    <location>
        <begin position="30"/>
        <end position="81"/>
    </location>
</feature>
<accession>A0ABR0KPP3</accession>
<feature type="region of interest" description="Disordered" evidence="1">
    <location>
        <begin position="81"/>
        <end position="105"/>
    </location>
</feature>
<evidence type="ECO:0000259" key="2">
    <source>
        <dbReference type="Pfam" id="PF14420"/>
    </source>
</evidence>
<comment type="caution">
    <text evidence="3">The sequence shown here is derived from an EMBL/GenBank/DDBJ whole genome shotgun (WGS) entry which is preliminary data.</text>
</comment>
<evidence type="ECO:0000313" key="3">
    <source>
        <dbReference type="EMBL" id="KAK5100939.1"/>
    </source>
</evidence>
<feature type="compositionally biased region" description="Polar residues" evidence="1">
    <location>
        <begin position="1"/>
        <end position="12"/>
    </location>
</feature>
<dbReference type="InterPro" id="IPR025676">
    <property type="entry name" value="Clr5_dom"/>
</dbReference>
<organism evidence="3 4">
    <name type="scientific">Lithohypha guttulata</name>
    <dbReference type="NCBI Taxonomy" id="1690604"/>
    <lineage>
        <taxon>Eukaryota</taxon>
        <taxon>Fungi</taxon>
        <taxon>Dikarya</taxon>
        <taxon>Ascomycota</taxon>
        <taxon>Pezizomycotina</taxon>
        <taxon>Eurotiomycetes</taxon>
        <taxon>Chaetothyriomycetidae</taxon>
        <taxon>Chaetothyriales</taxon>
        <taxon>Trichomeriaceae</taxon>
        <taxon>Lithohypha</taxon>
    </lineage>
</organism>
<feature type="region of interest" description="Disordered" evidence="1">
    <location>
        <begin position="1"/>
        <end position="30"/>
    </location>
</feature>
<sequence length="277" mass="30949">MPDVNFNGNRQPPQYDPMRRPNERKPRIEPQAWEAQKDTIRSLYLDWNQTLVQVKDSLEAMGFSCSRRQLVVQLRKWDIRKQPRGPQPGALQHAQNSNGNDECRPPSCLWPNTTTANPWLHDDSSDLLGFSTPLTSFTEPPTLFSQQHTVSAHDTELLMDLSGASDLPFAPYVWNSSFDMSTTNDPAGFSQQEAFFDRLALDFTGDIAPVAETDVDVLNQSSSGVARCRSCCDGSCMRVVNRSVERMTMDSDAYGPDTLDVGAGLHKDMFPTNNSNA</sequence>
<feature type="compositionally biased region" description="Basic and acidic residues" evidence="1">
    <location>
        <begin position="17"/>
        <end position="28"/>
    </location>
</feature>
<evidence type="ECO:0000256" key="1">
    <source>
        <dbReference type="SAM" id="MobiDB-lite"/>
    </source>
</evidence>
<dbReference type="Pfam" id="PF14420">
    <property type="entry name" value="Clr5"/>
    <property type="match status" value="1"/>
</dbReference>